<dbReference type="AlphaFoldDB" id="A0A6U6CCA7"/>
<dbReference type="EMBL" id="HBKN01039500">
    <property type="protein sequence ID" value="CAE2327173.1"/>
    <property type="molecule type" value="Transcribed_RNA"/>
</dbReference>
<protein>
    <recommendedName>
        <fullName evidence="3">SH3 domain-containing protein</fullName>
    </recommendedName>
</protein>
<reference evidence="1" key="1">
    <citation type="submission" date="2021-01" db="EMBL/GenBank/DDBJ databases">
        <authorList>
            <person name="Corre E."/>
            <person name="Pelletier E."/>
            <person name="Niang G."/>
            <person name="Scheremetjew M."/>
            <person name="Finn R."/>
            <person name="Kale V."/>
            <person name="Holt S."/>
            <person name="Cochrane G."/>
            <person name="Meng A."/>
            <person name="Brown T."/>
            <person name="Cohen L."/>
        </authorList>
    </citation>
    <scope>NUCLEOTIDE SEQUENCE</scope>
    <source>
        <strain evidence="1">CCMP 2712</strain>
    </source>
</reference>
<gene>
    <name evidence="1" type="ORF">GTHE00462_LOCUS30906</name>
    <name evidence="2" type="ORF">GTHE00462_LOCUS30907</name>
</gene>
<proteinExistence type="predicted"/>
<sequence>MEVHNTLHFQEASFMYTAVRTLARLMLSQDFAVAALAEKLLQSEEGDMREAMVKELGEACLQGWYITHAIQDFDDADYKGSSIASVRAGQKVVVEFHGRRGWVFASILPRDHGGGKLHEGWLPADCVGPRESMPPVQRDRMPMAFASAIVCNETRDSTEGFSLLRFDPQDIIAVWREGTDGWMEGSVVMRQGDTIVHERIRGWFKSGCVTEFPPSFTFSKGKNERHSSNAPVLIQHEITNHARVQDVPVELSEHLNSHALEQIIRTPSRDGDSRSFSWKDDPCFPPSPENENIVFLQVHLHMLDPHGEDEEEEPEVEVGITSANFVLRLSRHLGVSSRRLQVSKILGQDTFILKILPYYVVPPSQAGNIVSARRLEDMITELSHQTSEWSVSPVQDLSSDSISSKSSRSSFLAERRQVGASQIRIEVMEAGNLPLPADSRTRSLFLALTLRDDEMLYQTFSTRAVPIEVGLRSEEPALTGMDRGDSLSAKARWGEHFTFSMDGSELGRMTVSLELFEDMEDAPGRCVATVKPALRLSSLTRYNDLSMKLHMKMSWQDLDDRREPRLKVRFRFGSSLVDSSTSSGAANADDLTSMMSSLGRYRARESTTKFVTNQEGEHRWV</sequence>
<evidence type="ECO:0008006" key="3">
    <source>
        <dbReference type="Google" id="ProtNLM"/>
    </source>
</evidence>
<evidence type="ECO:0000313" key="2">
    <source>
        <dbReference type="EMBL" id="CAE2327174.1"/>
    </source>
</evidence>
<organism evidence="1">
    <name type="scientific">Guillardia theta</name>
    <name type="common">Cryptophyte</name>
    <name type="synonym">Cryptomonas phi</name>
    <dbReference type="NCBI Taxonomy" id="55529"/>
    <lineage>
        <taxon>Eukaryota</taxon>
        <taxon>Cryptophyceae</taxon>
        <taxon>Pyrenomonadales</taxon>
        <taxon>Geminigeraceae</taxon>
        <taxon>Guillardia</taxon>
    </lineage>
</organism>
<accession>A0A6U6CCA7</accession>
<evidence type="ECO:0000313" key="1">
    <source>
        <dbReference type="EMBL" id="CAE2327173.1"/>
    </source>
</evidence>
<name>A0A6U6CCA7_GUITH</name>
<dbReference type="EMBL" id="HBKN01039501">
    <property type="protein sequence ID" value="CAE2327174.1"/>
    <property type="molecule type" value="Transcribed_RNA"/>
</dbReference>